<reference evidence="1" key="1">
    <citation type="submission" date="2016-01" db="EMBL/GenBank/DDBJ databases">
        <title>Complete genome of Planococcus rifietoensis type strain M8.</title>
        <authorList>
            <person name="See-Too W.S."/>
        </authorList>
    </citation>
    <scope>NUCLEOTIDE SEQUENCE [LARGE SCALE GENOMIC DNA]</scope>
    <source>
        <strain evidence="1">M8</strain>
    </source>
</reference>
<dbReference type="KEGG" id="prt:AUC31_13965"/>
<dbReference type="EMBL" id="CP013659">
    <property type="protein sequence ID" value="ALS76230.1"/>
    <property type="molecule type" value="Genomic_DNA"/>
</dbReference>
<evidence type="ECO:0000313" key="1">
    <source>
        <dbReference type="EMBL" id="ALS76230.1"/>
    </source>
</evidence>
<dbReference type="Proteomes" id="UP000067683">
    <property type="component" value="Chromosome"/>
</dbReference>
<dbReference type="STRING" id="200991.AUC31_13965"/>
<protein>
    <submittedName>
        <fullName evidence="1">Uncharacterized protein</fullName>
    </submittedName>
</protein>
<name>A0A0U2QAT4_9BACL</name>
<keyword evidence="2" id="KW-1185">Reference proteome</keyword>
<gene>
    <name evidence="1" type="ORF">AUC31_13965</name>
</gene>
<evidence type="ECO:0000313" key="2">
    <source>
        <dbReference type="Proteomes" id="UP000067683"/>
    </source>
</evidence>
<sequence length="69" mass="8099">MANGVKKLISEKAAGRQRSQLFQYAGRQQGRVEYQLLEIIFRQGYRFLLTECSFTFKLEHSIDILPQFT</sequence>
<dbReference type="AlphaFoldDB" id="A0A0U2QAT4"/>
<accession>A0A0U2QAT4</accession>
<proteinExistence type="predicted"/>
<organism evidence="1 2">
    <name type="scientific">Planococcus rifietoensis</name>
    <dbReference type="NCBI Taxonomy" id="200991"/>
    <lineage>
        <taxon>Bacteria</taxon>
        <taxon>Bacillati</taxon>
        <taxon>Bacillota</taxon>
        <taxon>Bacilli</taxon>
        <taxon>Bacillales</taxon>
        <taxon>Caryophanaceae</taxon>
        <taxon>Planococcus</taxon>
    </lineage>
</organism>